<sequence>MSPKINPIHHQQIPLKPNPTKTKQAPKQSFQSLLEQSAQELKVSKHAQKRLDERNIHIDQKQWNMIQEKMVEAKNKGVSDSAIIMKDAVLVASTKNNTIITAMDRQEAADQLVTNINGTIILQDDK</sequence>
<keyword evidence="2" id="KW-0282">Flagellum</keyword>
<comment type="caution">
    <text evidence="2">The sequence shown here is derived from an EMBL/GenBank/DDBJ whole genome shotgun (WGS) entry which is preliminary data.</text>
</comment>
<dbReference type="RefSeq" id="WP_101330368.1">
    <property type="nucleotide sequence ID" value="NZ_PJNH01000001.1"/>
</dbReference>
<gene>
    <name evidence="2" type="ORF">CEY16_02390</name>
</gene>
<dbReference type="AlphaFoldDB" id="A0A2I0QWC9"/>
<evidence type="ECO:0000256" key="1">
    <source>
        <dbReference type="SAM" id="MobiDB-lite"/>
    </source>
</evidence>
<reference evidence="2 3" key="1">
    <citation type="submission" date="2017-06" db="EMBL/GenBank/DDBJ databases">
        <title>the draft geome sequence of Illustriluteabacillus marina B3227.</title>
        <authorList>
            <person name="He R.-H."/>
            <person name="Du Z.-J."/>
        </authorList>
    </citation>
    <scope>NUCLEOTIDE SEQUENCE [LARGE SCALE GENOMIC DNA]</scope>
    <source>
        <strain evidence="2 3">B3227</strain>
    </source>
</reference>
<evidence type="ECO:0000313" key="2">
    <source>
        <dbReference type="EMBL" id="PKR78625.1"/>
    </source>
</evidence>
<accession>A0A2I0QWC9</accession>
<protein>
    <submittedName>
        <fullName evidence="2">Flagellar protein</fullName>
    </submittedName>
</protein>
<feature type="region of interest" description="Disordered" evidence="1">
    <location>
        <begin position="1"/>
        <end position="28"/>
    </location>
</feature>
<dbReference type="Proteomes" id="UP000243524">
    <property type="component" value="Unassembled WGS sequence"/>
</dbReference>
<evidence type="ECO:0000313" key="3">
    <source>
        <dbReference type="Proteomes" id="UP000243524"/>
    </source>
</evidence>
<dbReference type="EMBL" id="PJNH01000001">
    <property type="protein sequence ID" value="PKR78625.1"/>
    <property type="molecule type" value="Genomic_DNA"/>
</dbReference>
<keyword evidence="3" id="KW-1185">Reference proteome</keyword>
<dbReference type="NCBIfam" id="TIGR02530">
    <property type="entry name" value="flg_new"/>
    <property type="match status" value="1"/>
</dbReference>
<dbReference type="InterPro" id="IPR013367">
    <property type="entry name" value="Flagellar_put"/>
</dbReference>
<keyword evidence="2" id="KW-0969">Cilium</keyword>
<feature type="compositionally biased region" description="Polar residues" evidence="1">
    <location>
        <begin position="19"/>
        <end position="28"/>
    </location>
</feature>
<keyword evidence="2" id="KW-0966">Cell projection</keyword>
<dbReference type="OrthoDB" id="165650at2"/>
<dbReference type="Pfam" id="PF12611">
    <property type="entry name" value="Flagellar_put"/>
    <property type="match status" value="1"/>
</dbReference>
<organism evidence="2 3">
    <name type="scientific">Halalkalibacillus sediminis</name>
    <dbReference type="NCBI Taxonomy" id="2018042"/>
    <lineage>
        <taxon>Bacteria</taxon>
        <taxon>Bacillati</taxon>
        <taxon>Bacillota</taxon>
        <taxon>Bacilli</taxon>
        <taxon>Bacillales</taxon>
        <taxon>Bacillaceae</taxon>
        <taxon>Halalkalibacillus</taxon>
    </lineage>
</organism>
<proteinExistence type="predicted"/>
<name>A0A2I0QWC9_9BACI</name>